<accession>A0A814UCI4</accession>
<evidence type="ECO:0008006" key="4">
    <source>
        <dbReference type="Google" id="ProtNLM"/>
    </source>
</evidence>
<dbReference type="Proteomes" id="UP000663828">
    <property type="component" value="Unassembled WGS sequence"/>
</dbReference>
<dbReference type="PANTHER" id="PTHR21096">
    <property type="entry name" value="PROTEIN FAM136A"/>
    <property type="match status" value="1"/>
</dbReference>
<evidence type="ECO:0000256" key="1">
    <source>
        <dbReference type="ARBA" id="ARBA00009952"/>
    </source>
</evidence>
<reference evidence="2" key="1">
    <citation type="submission" date="2021-02" db="EMBL/GenBank/DDBJ databases">
        <authorList>
            <person name="Nowell W R."/>
        </authorList>
    </citation>
    <scope>NUCLEOTIDE SEQUENCE</scope>
</reference>
<organism evidence="2 3">
    <name type="scientific">Adineta ricciae</name>
    <name type="common">Rotifer</name>
    <dbReference type="NCBI Taxonomy" id="249248"/>
    <lineage>
        <taxon>Eukaryota</taxon>
        <taxon>Metazoa</taxon>
        <taxon>Spiralia</taxon>
        <taxon>Gnathifera</taxon>
        <taxon>Rotifera</taxon>
        <taxon>Eurotatoria</taxon>
        <taxon>Bdelloidea</taxon>
        <taxon>Adinetida</taxon>
        <taxon>Adinetidae</taxon>
        <taxon>Adineta</taxon>
    </lineage>
</organism>
<name>A0A814UCI4_ADIRI</name>
<protein>
    <recommendedName>
        <fullName evidence="4">Protein FAM136A</fullName>
    </recommendedName>
</protein>
<dbReference type="PANTHER" id="PTHR21096:SF0">
    <property type="entry name" value="PROTEIN FAM136A"/>
    <property type="match status" value="1"/>
</dbReference>
<dbReference type="GO" id="GO:0005737">
    <property type="term" value="C:cytoplasm"/>
    <property type="evidence" value="ECO:0007669"/>
    <property type="project" value="TreeGrafter"/>
</dbReference>
<gene>
    <name evidence="2" type="ORF">XAT740_LOCUS22127</name>
</gene>
<dbReference type="AlphaFoldDB" id="A0A814UCI4"/>
<comment type="caution">
    <text evidence="2">The sequence shown here is derived from an EMBL/GenBank/DDBJ whole genome shotgun (WGS) entry which is preliminary data.</text>
</comment>
<dbReference type="Pfam" id="PF05811">
    <property type="entry name" value="DUF842"/>
    <property type="match status" value="1"/>
</dbReference>
<sequence length="133" mass="15301">MEESQRKLNDAISNMAATLHRDYLRRIYGDAFNCSFRCTEDPTMDPLKFSQCVEKCSSRISNAEQAMSQEMQTVQDRLMRCIRSCEDKAKDSGDKDTNRLQSGFESCVVNCASEIQQLLPKIQSRISDQLKRF</sequence>
<evidence type="ECO:0000313" key="2">
    <source>
        <dbReference type="EMBL" id="CAF1172762.1"/>
    </source>
</evidence>
<evidence type="ECO:0000313" key="3">
    <source>
        <dbReference type="Proteomes" id="UP000663828"/>
    </source>
</evidence>
<dbReference type="EMBL" id="CAJNOR010001615">
    <property type="protein sequence ID" value="CAF1172762.1"/>
    <property type="molecule type" value="Genomic_DNA"/>
</dbReference>
<proteinExistence type="inferred from homology"/>
<keyword evidence="3" id="KW-1185">Reference proteome</keyword>
<dbReference type="InterPro" id="IPR008560">
    <property type="entry name" value="DUF842_euk"/>
</dbReference>
<comment type="similarity">
    <text evidence="1">Belongs to the FAM136 family.</text>
</comment>